<feature type="transmembrane region" description="Helical" evidence="1">
    <location>
        <begin position="48"/>
        <end position="69"/>
    </location>
</feature>
<proteinExistence type="predicted"/>
<dbReference type="Pfam" id="PF09527">
    <property type="entry name" value="ATPase_gene1"/>
    <property type="match status" value="1"/>
</dbReference>
<gene>
    <name evidence="2" type="ORF">US91_C0003G0097</name>
</gene>
<feature type="transmembrane region" description="Helical" evidence="1">
    <location>
        <begin position="21"/>
        <end position="42"/>
    </location>
</feature>
<protein>
    <recommendedName>
        <fullName evidence="4">AtpZ/AtpI family protein</fullName>
    </recommendedName>
</protein>
<sequence>MNDDSLLRKPHSVRQLALGMAAYSSASVFGPLVLFIFLGIFLDKRFNTSPIFLLLSVAAAFVLTNFLLFKKVRLLIRKFNELDEKKKSATADVKSVNQL</sequence>
<keyword evidence="1" id="KW-0812">Transmembrane</keyword>
<evidence type="ECO:0008006" key="4">
    <source>
        <dbReference type="Google" id="ProtNLM"/>
    </source>
</evidence>
<keyword evidence="1" id="KW-0472">Membrane</keyword>
<keyword evidence="1" id="KW-1133">Transmembrane helix</keyword>
<dbReference type="EMBL" id="LBUU01000003">
    <property type="protein sequence ID" value="KKQ70767.1"/>
    <property type="molecule type" value="Genomic_DNA"/>
</dbReference>
<comment type="caution">
    <text evidence="2">The sequence shown here is derived from an EMBL/GenBank/DDBJ whole genome shotgun (WGS) entry which is preliminary data.</text>
</comment>
<dbReference type="AlphaFoldDB" id="A0A0G0JVX0"/>
<reference evidence="2 3" key="1">
    <citation type="journal article" date="2015" name="Nature">
        <title>rRNA introns, odd ribosomes, and small enigmatic genomes across a large radiation of phyla.</title>
        <authorList>
            <person name="Brown C.T."/>
            <person name="Hug L.A."/>
            <person name="Thomas B.C."/>
            <person name="Sharon I."/>
            <person name="Castelle C.J."/>
            <person name="Singh A."/>
            <person name="Wilkins M.J."/>
            <person name="Williams K.H."/>
            <person name="Banfield J.F."/>
        </authorList>
    </citation>
    <scope>NUCLEOTIDE SEQUENCE [LARGE SCALE GENOMIC DNA]</scope>
</reference>
<evidence type="ECO:0000313" key="2">
    <source>
        <dbReference type="EMBL" id="KKQ70767.1"/>
    </source>
</evidence>
<dbReference type="Proteomes" id="UP000034022">
    <property type="component" value="Unassembled WGS sequence"/>
</dbReference>
<organism evidence="2 3">
    <name type="scientific">Candidatus Falkowbacteria bacterium GW2011_GWE1_38_31</name>
    <dbReference type="NCBI Taxonomy" id="1618638"/>
    <lineage>
        <taxon>Bacteria</taxon>
        <taxon>Candidatus Falkowiibacteriota</taxon>
    </lineage>
</organism>
<dbReference type="InterPro" id="IPR032820">
    <property type="entry name" value="ATPase_put"/>
</dbReference>
<name>A0A0G0JVX0_9BACT</name>
<evidence type="ECO:0000313" key="3">
    <source>
        <dbReference type="Proteomes" id="UP000034022"/>
    </source>
</evidence>
<accession>A0A0G0JVX0</accession>
<evidence type="ECO:0000256" key="1">
    <source>
        <dbReference type="SAM" id="Phobius"/>
    </source>
</evidence>